<keyword evidence="3 10" id="KW-0808">Transferase</keyword>
<dbReference type="PANTHER" id="PTHR43867">
    <property type="entry name" value="CELLULOSE SYNTHASE CATALYTIC SUBUNIT A [UDP-FORMING]"/>
    <property type="match status" value="1"/>
</dbReference>
<comment type="caution">
    <text evidence="10">The sequence shown here is derived from an EMBL/GenBank/DDBJ whole genome shotgun (WGS) entry which is preliminary data.</text>
</comment>
<evidence type="ECO:0000256" key="5">
    <source>
        <dbReference type="ARBA" id="ARBA00022989"/>
    </source>
</evidence>
<evidence type="ECO:0000256" key="4">
    <source>
        <dbReference type="ARBA" id="ARBA00022692"/>
    </source>
</evidence>
<dbReference type="EMBL" id="SMUV01000072">
    <property type="protein sequence ID" value="TDK43247.1"/>
    <property type="molecule type" value="Genomic_DNA"/>
</dbReference>
<dbReference type="SUPFAM" id="SSF53448">
    <property type="entry name" value="Nucleotide-diphospho-sugar transferases"/>
    <property type="match status" value="1"/>
</dbReference>
<keyword evidence="4 8" id="KW-0812">Transmembrane</keyword>
<keyword evidence="2" id="KW-0328">Glycosyltransferase</keyword>
<feature type="transmembrane region" description="Helical" evidence="8">
    <location>
        <begin position="143"/>
        <end position="161"/>
    </location>
</feature>
<feature type="transmembrane region" description="Helical" evidence="8">
    <location>
        <begin position="512"/>
        <end position="530"/>
    </location>
</feature>
<dbReference type="InterPro" id="IPR050321">
    <property type="entry name" value="Glycosyltr_2/OpgH_subfam"/>
</dbReference>
<name>A0A4V6PM28_9RHOB</name>
<dbReference type="Pfam" id="PF05157">
    <property type="entry name" value="MshEN"/>
    <property type="match status" value="1"/>
</dbReference>
<dbReference type="Pfam" id="PF13641">
    <property type="entry name" value="Glyco_tranf_2_3"/>
    <property type="match status" value="1"/>
</dbReference>
<evidence type="ECO:0000313" key="10">
    <source>
        <dbReference type="EMBL" id="TDK43247.1"/>
    </source>
</evidence>
<feature type="domain" description="Type II secretion system protein GspE N-terminal" evidence="9">
    <location>
        <begin position="32"/>
        <end position="117"/>
    </location>
</feature>
<dbReference type="Proteomes" id="UP000295301">
    <property type="component" value="Unassembled WGS sequence"/>
</dbReference>
<evidence type="ECO:0000256" key="1">
    <source>
        <dbReference type="ARBA" id="ARBA00004141"/>
    </source>
</evidence>
<keyword evidence="6 8" id="KW-0472">Membrane</keyword>
<feature type="transmembrane region" description="Helical" evidence="8">
    <location>
        <begin position="470"/>
        <end position="492"/>
    </location>
</feature>
<dbReference type="Gene3D" id="3.30.300.160">
    <property type="entry name" value="Type II secretion system, protein E, N-terminal domain"/>
    <property type="match status" value="1"/>
</dbReference>
<gene>
    <name evidence="10" type="ORF">E1832_18170</name>
</gene>
<proteinExistence type="predicted"/>
<dbReference type="InterPro" id="IPR037257">
    <property type="entry name" value="T2SS_E_N_sf"/>
</dbReference>
<comment type="subcellular location">
    <subcellularLocation>
        <location evidence="1">Membrane</location>
        <topology evidence="1">Multi-pass membrane protein</topology>
    </subcellularLocation>
</comment>
<sequence>MQLRLNARIGEILVAEGWTTQRAVYAALALQFGLQAVDPLRETPDPDLTTRLPARFWAAHELIPLRRTGGLVEIATAEPHRFGHLRTVLAEVFGPVRPVLATPIQVQSAIARACPIELAEGACTRVPARLSCRGWTPGSRRNIALAMLCGAGVITWAPMASLSLASAMAMLTLLLFMALRLTGGVAHLLSHRHLTAPDPVSPAALSRPHRLPRVSVLVPLYREREIAGALIRRLSRLRYPKALLEVFLVLEEHDATTRRTLARIELPPWMRVLEVPAHRGLTTKPRALNYALDFCRGELIGVWDAEDAPAPDQIDRIVASFSTAAPEVACIQGILDFYNPCTNWRARCFAIEYASWFRVILPGIARLGLVVPLGGTTHFFRRAALEALGGWDAHNVTEDADLGVRLYRAGYRTEMLDTVTYEEAACRPWPWVRQRSRWLKGFMVTYLVHMRHPAQLWSDLGPRRFLGMQAFFLGTLGQFLLAPLIWSFWMLALGLPHPIGPLVPHSVLEAGITLSISAEVLAMLIGLVAVSSPERRFLQGWVPTLTLYYILGIVAVYKAMYELFLKPFYWDKTRHGQVRPDRPRVRTDRLSARSRARSRPASDGS</sequence>
<dbReference type="PANTHER" id="PTHR43867:SF2">
    <property type="entry name" value="CELLULOSE SYNTHASE CATALYTIC SUBUNIT A [UDP-FORMING]"/>
    <property type="match status" value="1"/>
</dbReference>
<evidence type="ECO:0000256" key="3">
    <source>
        <dbReference type="ARBA" id="ARBA00022679"/>
    </source>
</evidence>
<protein>
    <submittedName>
        <fullName evidence="10">Glycosyltransferase</fullName>
    </submittedName>
</protein>
<dbReference type="InterPro" id="IPR029044">
    <property type="entry name" value="Nucleotide-diphossugar_trans"/>
</dbReference>
<evidence type="ECO:0000256" key="7">
    <source>
        <dbReference type="SAM" id="MobiDB-lite"/>
    </source>
</evidence>
<feature type="compositionally biased region" description="Basic and acidic residues" evidence="7">
    <location>
        <begin position="575"/>
        <end position="591"/>
    </location>
</feature>
<evidence type="ECO:0000256" key="2">
    <source>
        <dbReference type="ARBA" id="ARBA00022676"/>
    </source>
</evidence>
<dbReference type="GO" id="GO:0016020">
    <property type="term" value="C:membrane"/>
    <property type="evidence" value="ECO:0007669"/>
    <property type="project" value="UniProtKB-SubCell"/>
</dbReference>
<keyword evidence="11" id="KW-1185">Reference proteome</keyword>
<keyword evidence="5 8" id="KW-1133">Transmembrane helix</keyword>
<organism evidence="10 11">
    <name type="scientific">Antarcticimicrobium luteum</name>
    <dbReference type="NCBI Taxonomy" id="2547397"/>
    <lineage>
        <taxon>Bacteria</taxon>
        <taxon>Pseudomonadati</taxon>
        <taxon>Pseudomonadota</taxon>
        <taxon>Alphaproteobacteria</taxon>
        <taxon>Rhodobacterales</taxon>
        <taxon>Paracoccaceae</taxon>
        <taxon>Antarcticimicrobium</taxon>
    </lineage>
</organism>
<evidence type="ECO:0000313" key="11">
    <source>
        <dbReference type="Proteomes" id="UP000295301"/>
    </source>
</evidence>
<dbReference type="SUPFAM" id="SSF160246">
    <property type="entry name" value="EspE N-terminal domain-like"/>
    <property type="match status" value="1"/>
</dbReference>
<dbReference type="OrthoDB" id="7431422at2"/>
<feature type="transmembrane region" description="Helical" evidence="8">
    <location>
        <begin position="167"/>
        <end position="189"/>
    </location>
</feature>
<feature type="region of interest" description="Disordered" evidence="7">
    <location>
        <begin position="575"/>
        <end position="605"/>
    </location>
</feature>
<evidence type="ECO:0000256" key="8">
    <source>
        <dbReference type="SAM" id="Phobius"/>
    </source>
</evidence>
<evidence type="ECO:0000259" key="9">
    <source>
        <dbReference type="Pfam" id="PF05157"/>
    </source>
</evidence>
<dbReference type="GO" id="GO:0016757">
    <property type="term" value="F:glycosyltransferase activity"/>
    <property type="evidence" value="ECO:0007669"/>
    <property type="project" value="UniProtKB-KW"/>
</dbReference>
<reference evidence="10 11" key="1">
    <citation type="submission" date="2019-03" db="EMBL/GenBank/DDBJ databases">
        <title>Ruegeria lutea sp. nov., a novel strain, isolated from marine sediment, the Masan Bay, South Korea.</title>
        <authorList>
            <person name="Kim J."/>
            <person name="Kim D.-Y."/>
            <person name="Lee S.-S."/>
        </authorList>
    </citation>
    <scope>NUCLEOTIDE SEQUENCE [LARGE SCALE GENOMIC DNA]</scope>
    <source>
        <strain evidence="10 11">318-1</strain>
    </source>
</reference>
<feature type="transmembrane region" description="Helical" evidence="8">
    <location>
        <begin position="542"/>
        <end position="560"/>
    </location>
</feature>
<accession>A0A4V6PM28</accession>
<dbReference type="InterPro" id="IPR007831">
    <property type="entry name" value="T2SS_GspE_N"/>
</dbReference>
<dbReference type="Gene3D" id="3.90.550.10">
    <property type="entry name" value="Spore Coat Polysaccharide Biosynthesis Protein SpsA, Chain A"/>
    <property type="match status" value="1"/>
</dbReference>
<dbReference type="AlphaFoldDB" id="A0A4V6PM28"/>
<evidence type="ECO:0000256" key="6">
    <source>
        <dbReference type="ARBA" id="ARBA00023136"/>
    </source>
</evidence>